<dbReference type="Gene3D" id="1.25.40.10">
    <property type="entry name" value="Tetratricopeptide repeat domain"/>
    <property type="match status" value="2"/>
</dbReference>
<dbReference type="Proteomes" id="UP000285478">
    <property type="component" value="Chromosome"/>
</dbReference>
<evidence type="ECO:0000313" key="7">
    <source>
        <dbReference type="Proteomes" id="UP000285478"/>
    </source>
</evidence>
<dbReference type="SUPFAM" id="SSF48452">
    <property type="entry name" value="TPR-like"/>
    <property type="match status" value="1"/>
</dbReference>
<keyword evidence="7" id="KW-1185">Reference proteome</keyword>
<dbReference type="Pfam" id="PF13181">
    <property type="entry name" value="TPR_8"/>
    <property type="match status" value="1"/>
</dbReference>
<sequence length="436" mass="47933">MSVLLDALRKAAAEKQTAGSVSEETARPGQNRKTVTSERLVDGQDVVSSSFEDKVQQPDMLTEAMPEKRLQVAPAGTNESKVPDWSLSQIPGYQSEASLENAKRQRAQGVLQAMQQARQPSGHPLRWLGGSALAVFVLAGLGYYGWAYFQMQTQAVNHELAAYRTVPQETVLPVSSSSDAVESEEDKVQPQTQASLSEPPNKAMPIARTERVNAPAVAGKSVTPAVASVPTKHLKIVAMTEPTEAEKGYQAYQAGKLDEARQFYTSAYQQDAQNLPALFGLAAVSVKQGRKSNALRLYQRILEIDPQNLRAQDAALMLSSQVQGEASTENLVKRVRDFPENAALQAALGHQLAKENNWVAAQKQYFKAYQLAPNREDYALNLAVSLDKLGEYDLAKQYYERVLQASSARLSAERKEQVRQRVSALQTFLNREAKPS</sequence>
<feature type="region of interest" description="Disordered" evidence="4">
    <location>
        <begin position="13"/>
        <end position="37"/>
    </location>
</feature>
<dbReference type="PANTHER" id="PTHR45586">
    <property type="entry name" value="TPR REPEAT-CONTAINING PROTEIN PA4667"/>
    <property type="match status" value="1"/>
</dbReference>
<dbReference type="AlphaFoldDB" id="A0A410H1U8"/>
<keyword evidence="5" id="KW-0812">Transmembrane</keyword>
<gene>
    <name evidence="6" type="ORF">EPV75_03860</name>
</gene>
<dbReference type="SMART" id="SM00028">
    <property type="entry name" value="TPR"/>
    <property type="match status" value="4"/>
</dbReference>
<dbReference type="EMBL" id="CP035033">
    <property type="protein sequence ID" value="QAB14871.1"/>
    <property type="molecule type" value="Genomic_DNA"/>
</dbReference>
<dbReference type="Pfam" id="PF14559">
    <property type="entry name" value="TPR_19"/>
    <property type="match status" value="1"/>
</dbReference>
<name>A0A410H1U8_9GAMM</name>
<evidence type="ECO:0000256" key="2">
    <source>
        <dbReference type="ARBA" id="ARBA00022803"/>
    </source>
</evidence>
<dbReference type="InterPro" id="IPR019734">
    <property type="entry name" value="TPR_rpt"/>
</dbReference>
<keyword evidence="2 3" id="KW-0802">TPR repeat</keyword>
<feature type="transmembrane region" description="Helical" evidence="5">
    <location>
        <begin position="125"/>
        <end position="146"/>
    </location>
</feature>
<evidence type="ECO:0000256" key="3">
    <source>
        <dbReference type="PROSITE-ProRule" id="PRU00339"/>
    </source>
</evidence>
<feature type="repeat" description="TPR" evidence="3">
    <location>
        <begin position="275"/>
        <end position="308"/>
    </location>
</feature>
<accession>A0A410H1U8</accession>
<reference evidence="6 7" key="1">
    <citation type="journal article" date="2018" name="Environ. Microbiol.">
        <title>Genomes of ubiquitous marine and hypersaline Hydrogenovibrio, Thiomicrorhabdus and Thiomicrospira spp. encode a diversity of mechanisms to sustain chemolithoautotrophy in heterogeneous environments.</title>
        <authorList>
            <person name="Scott K.M."/>
            <person name="Williams J."/>
            <person name="Porter C.M.B."/>
            <person name="Russel S."/>
            <person name="Harmer T.L."/>
            <person name="Paul J.H."/>
            <person name="Antonen K.M."/>
            <person name="Bridges M.K."/>
            <person name="Camper G.J."/>
            <person name="Campla C.K."/>
            <person name="Casella L.G."/>
            <person name="Chase E."/>
            <person name="Conrad J.W."/>
            <person name="Cruz M.C."/>
            <person name="Dunlap D.S."/>
            <person name="Duran L."/>
            <person name="Fahsbender E.M."/>
            <person name="Goldsmith D.B."/>
            <person name="Keeley R.F."/>
            <person name="Kondoff M.R."/>
            <person name="Kussy B.I."/>
            <person name="Lane M.K."/>
            <person name="Lawler S."/>
            <person name="Leigh B.A."/>
            <person name="Lewis C."/>
            <person name="Lostal L.M."/>
            <person name="Marking D."/>
            <person name="Mancera P.A."/>
            <person name="McClenthan E.C."/>
            <person name="McIntyre E.A."/>
            <person name="Mine J.A."/>
            <person name="Modi S."/>
            <person name="Moore B.D."/>
            <person name="Morgan W.A."/>
            <person name="Nelson K.M."/>
            <person name="Nguyen K.N."/>
            <person name="Ogburn N."/>
            <person name="Parrino D.G."/>
            <person name="Pedapudi A.D."/>
            <person name="Pelham R.P."/>
            <person name="Preece A.M."/>
            <person name="Rampersad E.A."/>
            <person name="Richardson J.C."/>
            <person name="Rodgers C.M."/>
            <person name="Schaffer B.L."/>
            <person name="Sheridan N.E."/>
            <person name="Solone M.R."/>
            <person name="Staley Z.R."/>
            <person name="Tabuchi M."/>
            <person name="Waide R.J."/>
            <person name="Wanjugi P.W."/>
            <person name="Young S."/>
            <person name="Clum A."/>
            <person name="Daum C."/>
            <person name="Huntemann M."/>
            <person name="Ivanova N."/>
            <person name="Kyrpides N."/>
            <person name="Mikhailova N."/>
            <person name="Palaniappan K."/>
            <person name="Pillay M."/>
            <person name="Reddy T.B.K."/>
            <person name="Shapiro N."/>
            <person name="Stamatis D."/>
            <person name="Varghese N."/>
            <person name="Woyke T."/>
            <person name="Boden R."/>
            <person name="Freyermuth S.K."/>
            <person name="Kerfeld C.A."/>
        </authorList>
    </citation>
    <scope>NUCLEOTIDE SEQUENCE [LARGE SCALE GENOMIC DNA]</scope>
    <source>
        <strain evidence="6 7">JR-2</strain>
    </source>
</reference>
<feature type="region of interest" description="Disordered" evidence="4">
    <location>
        <begin position="174"/>
        <end position="202"/>
    </location>
</feature>
<evidence type="ECO:0000256" key="1">
    <source>
        <dbReference type="ARBA" id="ARBA00022737"/>
    </source>
</evidence>
<dbReference type="InterPro" id="IPR051012">
    <property type="entry name" value="CellSynth/LPSAsmb/PSIAsmb"/>
</dbReference>
<keyword evidence="1" id="KW-0677">Repeat</keyword>
<organism evidence="6 7">
    <name type="scientific">Hydrogenovibrio thermophilus</name>
    <dbReference type="NCBI Taxonomy" id="265883"/>
    <lineage>
        <taxon>Bacteria</taxon>
        <taxon>Pseudomonadati</taxon>
        <taxon>Pseudomonadota</taxon>
        <taxon>Gammaproteobacteria</taxon>
        <taxon>Thiotrichales</taxon>
        <taxon>Piscirickettsiaceae</taxon>
        <taxon>Hydrogenovibrio</taxon>
    </lineage>
</organism>
<keyword evidence="5" id="KW-0472">Membrane</keyword>
<dbReference type="KEGG" id="htr:EPV75_03860"/>
<evidence type="ECO:0000256" key="5">
    <source>
        <dbReference type="SAM" id="Phobius"/>
    </source>
</evidence>
<evidence type="ECO:0000313" key="6">
    <source>
        <dbReference type="EMBL" id="QAB14871.1"/>
    </source>
</evidence>
<keyword evidence="5" id="KW-1133">Transmembrane helix</keyword>
<evidence type="ECO:0000256" key="4">
    <source>
        <dbReference type="SAM" id="MobiDB-lite"/>
    </source>
</evidence>
<feature type="compositionally biased region" description="Polar residues" evidence="4">
    <location>
        <begin position="189"/>
        <end position="198"/>
    </location>
</feature>
<dbReference type="PROSITE" id="PS50005">
    <property type="entry name" value="TPR"/>
    <property type="match status" value="1"/>
</dbReference>
<protein>
    <submittedName>
        <fullName evidence="6">Tetratricopeptide repeat protein</fullName>
    </submittedName>
</protein>
<dbReference type="InterPro" id="IPR011990">
    <property type="entry name" value="TPR-like_helical_dom_sf"/>
</dbReference>
<dbReference type="RefSeq" id="WP_128384522.1">
    <property type="nucleotide sequence ID" value="NZ_CP035033.1"/>
</dbReference>
<dbReference type="PANTHER" id="PTHR45586:SF1">
    <property type="entry name" value="LIPOPOLYSACCHARIDE ASSEMBLY PROTEIN B"/>
    <property type="match status" value="1"/>
</dbReference>
<proteinExistence type="predicted"/>